<dbReference type="InterPro" id="IPR043168">
    <property type="entry name" value="DegV_C"/>
</dbReference>
<evidence type="ECO:0000313" key="2">
    <source>
        <dbReference type="EMBL" id="KRM44703.1"/>
    </source>
</evidence>
<dbReference type="Proteomes" id="UP000051010">
    <property type="component" value="Unassembled WGS sequence"/>
</dbReference>
<organism evidence="2 3">
    <name type="scientific">Lentilactobacillus parafarraginis DSM 18390 = JCM 14109</name>
    <dbReference type="NCBI Taxonomy" id="1423786"/>
    <lineage>
        <taxon>Bacteria</taxon>
        <taxon>Bacillati</taxon>
        <taxon>Bacillota</taxon>
        <taxon>Bacilli</taxon>
        <taxon>Lactobacillales</taxon>
        <taxon>Lactobacillaceae</taxon>
        <taxon>Lentilactobacillus</taxon>
    </lineage>
</organism>
<name>A0A0R1YRD5_9LACO</name>
<dbReference type="PATRIC" id="fig|1423786.4.peg.158"/>
<dbReference type="EMBL" id="AZFZ01000010">
    <property type="protein sequence ID" value="KRM44703.1"/>
    <property type="molecule type" value="Genomic_DNA"/>
</dbReference>
<dbReference type="PANTHER" id="PTHR33434:SF8">
    <property type="entry name" value="DEGV DOMAIN-CONTAINING PROTEIN SPR1019"/>
    <property type="match status" value="1"/>
</dbReference>
<dbReference type="Gene3D" id="3.30.1180.10">
    <property type="match status" value="1"/>
</dbReference>
<dbReference type="SUPFAM" id="SSF82549">
    <property type="entry name" value="DAK1/DegV-like"/>
    <property type="match status" value="1"/>
</dbReference>
<dbReference type="PROSITE" id="PS51482">
    <property type="entry name" value="DEGV"/>
    <property type="match status" value="1"/>
</dbReference>
<dbReference type="NCBIfam" id="TIGR00762">
    <property type="entry name" value="DegV"/>
    <property type="match status" value="1"/>
</dbReference>
<reference evidence="2 3" key="1">
    <citation type="journal article" date="2015" name="Genome Announc.">
        <title>Expanding the biotechnology potential of lactobacilli through comparative genomics of 213 strains and associated genera.</title>
        <authorList>
            <person name="Sun Z."/>
            <person name="Harris H.M."/>
            <person name="McCann A."/>
            <person name="Guo C."/>
            <person name="Argimon S."/>
            <person name="Zhang W."/>
            <person name="Yang X."/>
            <person name="Jeffery I.B."/>
            <person name="Cooney J.C."/>
            <person name="Kagawa T.F."/>
            <person name="Liu W."/>
            <person name="Song Y."/>
            <person name="Salvetti E."/>
            <person name="Wrobel A."/>
            <person name="Rasinkangas P."/>
            <person name="Parkhill J."/>
            <person name="Rea M.C."/>
            <person name="O'Sullivan O."/>
            <person name="Ritari J."/>
            <person name="Douillard F.P."/>
            <person name="Paul Ross R."/>
            <person name="Yang R."/>
            <person name="Briner A.E."/>
            <person name="Felis G.E."/>
            <person name="de Vos W.M."/>
            <person name="Barrangou R."/>
            <person name="Klaenhammer T.R."/>
            <person name="Caufield P.W."/>
            <person name="Cui Y."/>
            <person name="Zhang H."/>
            <person name="O'Toole P.W."/>
        </authorList>
    </citation>
    <scope>NUCLEOTIDE SEQUENCE [LARGE SCALE GENOMIC DNA]</scope>
    <source>
        <strain evidence="2 3">DSM 18390</strain>
    </source>
</reference>
<dbReference type="Gene3D" id="3.40.50.10170">
    <property type="match status" value="1"/>
</dbReference>
<keyword evidence="1" id="KW-0446">Lipid-binding</keyword>
<evidence type="ECO:0000313" key="3">
    <source>
        <dbReference type="Proteomes" id="UP000051010"/>
    </source>
</evidence>
<accession>A0A0R1YRD5</accession>
<dbReference type="InterPro" id="IPR050270">
    <property type="entry name" value="DegV_domain_contain"/>
</dbReference>
<protein>
    <submittedName>
        <fullName evidence="2">EDD domain protein, DegV family</fullName>
    </submittedName>
</protein>
<dbReference type="Pfam" id="PF02645">
    <property type="entry name" value="DegV"/>
    <property type="match status" value="1"/>
</dbReference>
<evidence type="ECO:0000256" key="1">
    <source>
        <dbReference type="ARBA" id="ARBA00023121"/>
    </source>
</evidence>
<dbReference type="InterPro" id="IPR003797">
    <property type="entry name" value="DegV"/>
</dbReference>
<dbReference type="PANTHER" id="PTHR33434">
    <property type="entry name" value="DEGV DOMAIN-CONTAINING PROTEIN DR_1986-RELATED"/>
    <property type="match status" value="1"/>
</dbReference>
<comment type="caution">
    <text evidence="2">The sequence shown here is derived from an EMBL/GenBank/DDBJ whole genome shotgun (WGS) entry which is preliminary data.</text>
</comment>
<proteinExistence type="predicted"/>
<dbReference type="GO" id="GO:0008289">
    <property type="term" value="F:lipid binding"/>
    <property type="evidence" value="ECO:0007669"/>
    <property type="project" value="UniProtKB-KW"/>
</dbReference>
<dbReference type="RefSeq" id="WP_054733269.1">
    <property type="nucleotide sequence ID" value="NZ_AZFZ01000010.1"/>
</dbReference>
<sequence length="280" mass="31442">MQSIKIVTDSAAHLSPGDVARYNITVMNSPILVNDKVFGYINQISEQKFHQLFDHPSGRPRIGEISVAALVDTYNQLGADGSKILSVHLSNKITHTYQNARQAAKRSTSDMTVINSQVTAAGLTYQVLTAAKQINRGNVTIETLIPTLAQIRDRTQIYFSTPNNAQLVNQRIIGRFRGQIEKRLNISYIIQFINNDFSFITRSRKEDLATTFWDRQLATMHDQSIVQLSILHTGDPERADYLYEMLRTEFPFVPIEKVATNPEMACFIGSDATGVTYLLG</sequence>
<dbReference type="AlphaFoldDB" id="A0A0R1YRD5"/>
<gene>
    <name evidence="2" type="ORF">FD47_GL000158</name>
</gene>